<dbReference type="CDD" id="cd01832">
    <property type="entry name" value="SGNH_hydrolase_like_1"/>
    <property type="match status" value="1"/>
</dbReference>
<dbReference type="OrthoDB" id="3465773at2"/>
<dbReference type="PANTHER" id="PTHR43784">
    <property type="entry name" value="GDSL-LIKE LIPASE/ACYLHYDROLASE, PUTATIVE (AFU_ORTHOLOGUE AFUA_2G00820)-RELATED"/>
    <property type="match status" value="1"/>
</dbReference>
<dbReference type="InterPro" id="IPR036514">
    <property type="entry name" value="SGNH_hydro_sf"/>
</dbReference>
<dbReference type="InterPro" id="IPR053140">
    <property type="entry name" value="GDSL_Rv0518-like"/>
</dbReference>
<sequence length="275" mass="31350">MTLPAGRYVALGDSFTEGVGDPNKHLPNGVRGWADRVADKLAKDQPGWEYANLAIRSKRLRQIAAEQLEPALAMNPTLITLYAGGNDVLDARTNITEVLRQYEEMVVALSTTGAKLLLFTGYDVDVTPALRVFRRRNHVYNDGVRRIAEQYDAVLVDYWRFEAYRDPRMWAPDRLHMSKAGHKYLASQVLDILGVGHSMNLLDWQPPQSQTLLQWERAQRRWMNDWIVPLVHRKIRGVTLGDNLQPRWPVPVRVPPRGGLRRLVKSGPIDLTTNK</sequence>
<dbReference type="AlphaFoldDB" id="A0A3A5MFT3"/>
<keyword evidence="2" id="KW-0378">Hydrolase</keyword>
<dbReference type="GO" id="GO:0016787">
    <property type="term" value="F:hydrolase activity"/>
    <property type="evidence" value="ECO:0007669"/>
    <property type="project" value="UniProtKB-KW"/>
</dbReference>
<gene>
    <name evidence="2" type="ORF">D6T63_03380</name>
</gene>
<accession>A0A3A5MFT3</accession>
<reference evidence="2 3" key="1">
    <citation type="submission" date="2018-09" db="EMBL/GenBank/DDBJ databases">
        <title>Novel species of Arthrobacter.</title>
        <authorList>
            <person name="Liu Q."/>
            <person name="Xin Y.-H."/>
        </authorList>
    </citation>
    <scope>NUCLEOTIDE SEQUENCE [LARGE SCALE GENOMIC DNA]</scope>
    <source>
        <strain evidence="2 3">Hz2</strain>
    </source>
</reference>
<dbReference type="EMBL" id="QZVT01000002">
    <property type="protein sequence ID" value="RJT81818.1"/>
    <property type="molecule type" value="Genomic_DNA"/>
</dbReference>
<dbReference type="Pfam" id="PF13472">
    <property type="entry name" value="Lipase_GDSL_2"/>
    <property type="match status" value="1"/>
</dbReference>
<evidence type="ECO:0000313" key="2">
    <source>
        <dbReference type="EMBL" id="RJT81818.1"/>
    </source>
</evidence>
<comment type="caution">
    <text evidence="2">The sequence shown here is derived from an EMBL/GenBank/DDBJ whole genome shotgun (WGS) entry which is preliminary data.</text>
</comment>
<evidence type="ECO:0000313" key="3">
    <source>
        <dbReference type="Proteomes" id="UP000272560"/>
    </source>
</evidence>
<protein>
    <submittedName>
        <fullName evidence="2">SGNH/GDSL hydrolase family protein</fullName>
    </submittedName>
</protein>
<feature type="domain" description="SGNH hydrolase-type esterase" evidence="1">
    <location>
        <begin position="10"/>
        <end position="183"/>
    </location>
</feature>
<organism evidence="2 3">
    <name type="scientific">Arthrobacter cheniae</name>
    <dbReference type="NCBI Taxonomy" id="1258888"/>
    <lineage>
        <taxon>Bacteria</taxon>
        <taxon>Bacillati</taxon>
        <taxon>Actinomycetota</taxon>
        <taxon>Actinomycetes</taxon>
        <taxon>Micrococcales</taxon>
        <taxon>Micrococcaceae</taxon>
        <taxon>Arthrobacter</taxon>
    </lineage>
</organism>
<evidence type="ECO:0000259" key="1">
    <source>
        <dbReference type="Pfam" id="PF13472"/>
    </source>
</evidence>
<keyword evidence="3" id="KW-1185">Reference proteome</keyword>
<dbReference type="InterPro" id="IPR013830">
    <property type="entry name" value="SGNH_hydro"/>
</dbReference>
<dbReference type="SUPFAM" id="SSF52266">
    <property type="entry name" value="SGNH hydrolase"/>
    <property type="match status" value="1"/>
</dbReference>
<dbReference type="PANTHER" id="PTHR43784:SF2">
    <property type="entry name" value="GDSL-LIKE LIPASE_ACYLHYDROLASE, PUTATIVE (AFU_ORTHOLOGUE AFUA_2G00820)-RELATED"/>
    <property type="match status" value="1"/>
</dbReference>
<dbReference type="RefSeq" id="WP_120147638.1">
    <property type="nucleotide sequence ID" value="NZ_QZVT01000002.1"/>
</dbReference>
<dbReference type="Proteomes" id="UP000272560">
    <property type="component" value="Unassembled WGS sequence"/>
</dbReference>
<name>A0A3A5MFT3_9MICC</name>
<proteinExistence type="predicted"/>
<dbReference type="Gene3D" id="3.40.50.1110">
    <property type="entry name" value="SGNH hydrolase"/>
    <property type="match status" value="1"/>
</dbReference>